<feature type="signal peptide" evidence="2">
    <location>
        <begin position="1"/>
        <end position="21"/>
    </location>
</feature>
<reference evidence="4" key="1">
    <citation type="submission" date="2018-03" db="EMBL/GenBank/DDBJ databases">
        <title>Genomic analysis of the strain SH-1 isolated from shrimp intestine.</title>
        <authorList>
            <person name="Kim Y.-S."/>
            <person name="Kim S.-E."/>
            <person name="Kim K.-H."/>
        </authorList>
    </citation>
    <scope>NUCLEOTIDE SEQUENCE [LARGE SCALE GENOMIC DNA]</scope>
    <source>
        <strain evidence="4">SH-1</strain>
    </source>
</reference>
<dbReference type="AlphaFoldDB" id="A0A2S0MVM8"/>
<dbReference type="InterPro" id="IPR021959">
    <property type="entry name" value="DUF3576"/>
</dbReference>
<name>A0A2S0MVM8_9RHOB</name>
<organism evidence="3 4">
    <name type="scientific">Pukyongiella litopenaei</name>
    <dbReference type="NCBI Taxonomy" id="2605946"/>
    <lineage>
        <taxon>Bacteria</taxon>
        <taxon>Pseudomonadati</taxon>
        <taxon>Pseudomonadota</taxon>
        <taxon>Alphaproteobacteria</taxon>
        <taxon>Rhodobacterales</taxon>
        <taxon>Paracoccaceae</taxon>
        <taxon>Pukyongiella</taxon>
    </lineage>
</organism>
<sequence>MTPRILLKAALIFSLCAAVSACGGRRTGGGPVGEAPPGGLETNNRGTAGGNYEKSSIWDIFGPSKGDQTVNVNRYIWAATLDVLDFLPVQDVDPFTGVIITGYGTPPGGGRSYRATVHIKDPALDARSLNVSLHTRNGPASAGTTRAVEDAILARARQIRIGDSKL</sequence>
<proteinExistence type="predicted"/>
<dbReference type="RefSeq" id="WP_106474075.1">
    <property type="nucleotide sequence ID" value="NZ_CP027665.1"/>
</dbReference>
<dbReference type="Proteomes" id="UP000237655">
    <property type="component" value="Chromosome"/>
</dbReference>
<gene>
    <name evidence="3" type="ORF">C6Y53_11815</name>
</gene>
<keyword evidence="2" id="KW-0732">Signal</keyword>
<evidence type="ECO:0000256" key="2">
    <source>
        <dbReference type="SAM" id="SignalP"/>
    </source>
</evidence>
<keyword evidence="4" id="KW-1185">Reference proteome</keyword>
<protein>
    <submittedName>
        <fullName evidence="3">DUF3576 domain-containing protein</fullName>
    </submittedName>
</protein>
<dbReference type="EMBL" id="CP027665">
    <property type="protein sequence ID" value="AVO39771.1"/>
    <property type="molecule type" value="Genomic_DNA"/>
</dbReference>
<accession>A0A2S0MVM8</accession>
<feature type="chain" id="PRO_5015677347" evidence="2">
    <location>
        <begin position="22"/>
        <end position="166"/>
    </location>
</feature>
<dbReference type="Pfam" id="PF12100">
    <property type="entry name" value="DUF3576"/>
    <property type="match status" value="1"/>
</dbReference>
<evidence type="ECO:0000256" key="1">
    <source>
        <dbReference type="SAM" id="MobiDB-lite"/>
    </source>
</evidence>
<dbReference type="PROSITE" id="PS51257">
    <property type="entry name" value="PROKAR_LIPOPROTEIN"/>
    <property type="match status" value="1"/>
</dbReference>
<evidence type="ECO:0000313" key="3">
    <source>
        <dbReference type="EMBL" id="AVO39771.1"/>
    </source>
</evidence>
<dbReference type="KEGG" id="thas:C6Y53_11815"/>
<evidence type="ECO:0000313" key="4">
    <source>
        <dbReference type="Proteomes" id="UP000237655"/>
    </source>
</evidence>
<feature type="region of interest" description="Disordered" evidence="1">
    <location>
        <begin position="28"/>
        <end position="48"/>
    </location>
</feature>